<reference evidence="3 4" key="1">
    <citation type="submission" date="2017-08" db="EMBL/GenBank/DDBJ databases">
        <title>Acidophilic green algal genome provides insights into adaptation to an acidic environment.</title>
        <authorList>
            <person name="Hirooka S."/>
            <person name="Hirose Y."/>
            <person name="Kanesaki Y."/>
            <person name="Higuchi S."/>
            <person name="Fujiwara T."/>
            <person name="Onuma R."/>
            <person name="Era A."/>
            <person name="Ohbayashi R."/>
            <person name="Uzuka A."/>
            <person name="Nozaki H."/>
            <person name="Yoshikawa H."/>
            <person name="Miyagishima S.Y."/>
        </authorList>
    </citation>
    <scope>NUCLEOTIDE SEQUENCE [LARGE SCALE GENOMIC DNA]</scope>
    <source>
        <strain evidence="3 4">NIES-2499</strain>
    </source>
</reference>
<dbReference type="CDD" id="cd04301">
    <property type="entry name" value="NAT_SF"/>
    <property type="match status" value="1"/>
</dbReference>
<dbReference type="Proteomes" id="UP000232323">
    <property type="component" value="Unassembled WGS sequence"/>
</dbReference>
<dbReference type="InterPro" id="IPR016181">
    <property type="entry name" value="Acyl_CoA_acyltransferase"/>
</dbReference>
<dbReference type="InterPro" id="IPR056511">
    <property type="entry name" value="IDM1_C"/>
</dbReference>
<dbReference type="GO" id="GO:0016747">
    <property type="term" value="F:acyltransferase activity, transferring groups other than amino-acyl groups"/>
    <property type="evidence" value="ECO:0007669"/>
    <property type="project" value="InterPro"/>
</dbReference>
<dbReference type="Pfam" id="PF23209">
    <property type="entry name" value="IDM1_C"/>
    <property type="match status" value="1"/>
</dbReference>
<evidence type="ECO:0000313" key="4">
    <source>
        <dbReference type="Proteomes" id="UP000232323"/>
    </source>
</evidence>
<dbReference type="SUPFAM" id="SSF55729">
    <property type="entry name" value="Acyl-CoA N-acyltransferases (Nat)"/>
    <property type="match status" value="1"/>
</dbReference>
<accession>A0A250X614</accession>
<dbReference type="STRING" id="1157962.A0A250X614"/>
<dbReference type="AlphaFoldDB" id="A0A250X614"/>
<evidence type="ECO:0000259" key="2">
    <source>
        <dbReference type="PROSITE" id="PS51186"/>
    </source>
</evidence>
<protein>
    <recommendedName>
        <fullName evidence="2">N-acetyltransferase domain-containing protein</fullName>
    </recommendedName>
</protein>
<feature type="region of interest" description="Disordered" evidence="1">
    <location>
        <begin position="288"/>
        <end position="307"/>
    </location>
</feature>
<keyword evidence="4" id="KW-1185">Reference proteome</keyword>
<gene>
    <name evidence="3" type="ORF">CEUSTIGMA_g5642.t1</name>
</gene>
<comment type="caution">
    <text evidence="3">The sequence shown here is derived from an EMBL/GenBank/DDBJ whole genome shotgun (WGS) entry which is preliminary data.</text>
</comment>
<proteinExistence type="predicted"/>
<name>A0A250X614_9CHLO</name>
<dbReference type="InterPro" id="IPR000182">
    <property type="entry name" value="GNAT_dom"/>
</dbReference>
<evidence type="ECO:0000313" key="3">
    <source>
        <dbReference type="EMBL" id="GAX78200.1"/>
    </source>
</evidence>
<dbReference type="Gene3D" id="3.40.630.30">
    <property type="match status" value="1"/>
</dbReference>
<sequence length="363" mass="39787">MSTAQGERRLHLMETRSLLNRIPLYELFELPGRPHVVYQMRSYASTGDAEAAAASARTDLPFLFKAFETGQIGPKKLAKMHGGAPRIATIHEYLDWTLTAQPADKDDELDFAGFRVLLILPRYVPQWPPVGYAGCKEGVNSTTLPGPMPPLPILQTHGKPVCAATIRSGPGYLEIPFVATHEGKRGRGYCRCLLEAIEAICKVLNLRKLMLCSTNELNVRNTWLHLGFSITSEEEMEHLFNIPHSDLVYLQNTVQMYKDLTFEERRWKPVVIKHGTFQMRTYARIGEGRPTLPPGLPPSKKQAVKGVGGWGSGTMSGALPSMSNATSFGGGGGGDVSQSCLSMSEVSSGLDRRDISSLPGSES</sequence>
<feature type="region of interest" description="Disordered" evidence="1">
    <location>
        <begin position="323"/>
        <end position="363"/>
    </location>
</feature>
<dbReference type="OrthoDB" id="429143at2759"/>
<dbReference type="EMBL" id="BEGY01000030">
    <property type="protein sequence ID" value="GAX78200.1"/>
    <property type="molecule type" value="Genomic_DNA"/>
</dbReference>
<organism evidence="3 4">
    <name type="scientific">Chlamydomonas eustigma</name>
    <dbReference type="NCBI Taxonomy" id="1157962"/>
    <lineage>
        <taxon>Eukaryota</taxon>
        <taxon>Viridiplantae</taxon>
        <taxon>Chlorophyta</taxon>
        <taxon>core chlorophytes</taxon>
        <taxon>Chlorophyceae</taxon>
        <taxon>CS clade</taxon>
        <taxon>Chlamydomonadales</taxon>
        <taxon>Chlamydomonadaceae</taxon>
        <taxon>Chlamydomonas</taxon>
    </lineage>
</organism>
<evidence type="ECO:0000256" key="1">
    <source>
        <dbReference type="SAM" id="MobiDB-lite"/>
    </source>
</evidence>
<feature type="domain" description="N-acetyltransferase" evidence="2">
    <location>
        <begin position="98"/>
        <end position="261"/>
    </location>
</feature>
<dbReference type="PROSITE" id="PS51186">
    <property type="entry name" value="GNAT"/>
    <property type="match status" value="1"/>
</dbReference>
<feature type="compositionally biased region" description="Polar residues" evidence="1">
    <location>
        <begin position="336"/>
        <end position="347"/>
    </location>
</feature>